<reference evidence="1 2" key="1">
    <citation type="submission" date="2020-10" db="EMBL/GenBank/DDBJ databases">
        <title>Bacillus sp. HD4P25, an endophyte from a halophyte.</title>
        <authorList>
            <person name="Sun J.-Q."/>
        </authorList>
    </citation>
    <scope>NUCLEOTIDE SEQUENCE [LARGE SCALE GENOMIC DNA]</scope>
    <source>
        <strain evidence="1 2">YIM 93174</strain>
    </source>
</reference>
<dbReference type="Proteomes" id="UP001516662">
    <property type="component" value="Unassembled WGS sequence"/>
</dbReference>
<name>A0ABR9QMU0_9BACI</name>
<proteinExistence type="predicted"/>
<keyword evidence="2" id="KW-1185">Reference proteome</keyword>
<dbReference type="EMBL" id="JADCLJ010000024">
    <property type="protein sequence ID" value="MBE4909825.1"/>
    <property type="molecule type" value="Genomic_DNA"/>
</dbReference>
<sequence length="101" mass="11849">MLKRNTKVGHTIFKSTGVRHEFPHVDLEKQRVTCIVTYKSKTYMTVVVDMKTGEVEIHGNVDSLGRKAMDLESYIDMFKQQARFFVENEISNPEEYYQNLK</sequence>
<accession>A0ABR9QMU0</accession>
<protein>
    <submittedName>
        <fullName evidence="1">Uncharacterized protein</fullName>
    </submittedName>
</protein>
<organism evidence="1 2">
    <name type="scientific">Litchfieldia luteola</name>
    <dbReference type="NCBI Taxonomy" id="682179"/>
    <lineage>
        <taxon>Bacteria</taxon>
        <taxon>Bacillati</taxon>
        <taxon>Bacillota</taxon>
        <taxon>Bacilli</taxon>
        <taxon>Bacillales</taxon>
        <taxon>Bacillaceae</taxon>
        <taxon>Litchfieldia</taxon>
    </lineage>
</organism>
<evidence type="ECO:0000313" key="1">
    <source>
        <dbReference type="EMBL" id="MBE4909825.1"/>
    </source>
</evidence>
<comment type="caution">
    <text evidence="1">The sequence shown here is derived from an EMBL/GenBank/DDBJ whole genome shotgun (WGS) entry which is preliminary data.</text>
</comment>
<gene>
    <name evidence="1" type="ORF">IMZ08_17460</name>
</gene>
<evidence type="ECO:0000313" key="2">
    <source>
        <dbReference type="Proteomes" id="UP001516662"/>
    </source>
</evidence>